<dbReference type="KEGG" id="bgok:Pr1d_32650"/>
<dbReference type="EMBL" id="CP042913">
    <property type="protein sequence ID" value="QEG35956.1"/>
    <property type="molecule type" value="Genomic_DNA"/>
</dbReference>
<evidence type="ECO:0000313" key="2">
    <source>
        <dbReference type="EMBL" id="QEG35956.1"/>
    </source>
</evidence>
<keyword evidence="3" id="KW-1185">Reference proteome</keyword>
<protein>
    <submittedName>
        <fullName evidence="2">Uncharacterized protein</fullName>
    </submittedName>
</protein>
<evidence type="ECO:0000256" key="1">
    <source>
        <dbReference type="SAM" id="Phobius"/>
    </source>
</evidence>
<keyword evidence="1" id="KW-0472">Membrane</keyword>
<organism evidence="2 3">
    <name type="scientific">Bythopirellula goksoeyrii</name>
    <dbReference type="NCBI Taxonomy" id="1400387"/>
    <lineage>
        <taxon>Bacteria</taxon>
        <taxon>Pseudomonadati</taxon>
        <taxon>Planctomycetota</taxon>
        <taxon>Planctomycetia</taxon>
        <taxon>Pirellulales</taxon>
        <taxon>Lacipirellulaceae</taxon>
        <taxon>Bythopirellula</taxon>
    </lineage>
</organism>
<name>A0A5B9QGB0_9BACT</name>
<accession>A0A5B9QGB0</accession>
<feature type="transmembrane region" description="Helical" evidence="1">
    <location>
        <begin position="47"/>
        <end position="69"/>
    </location>
</feature>
<proteinExistence type="predicted"/>
<reference evidence="2 3" key="1">
    <citation type="submission" date="2019-08" db="EMBL/GenBank/DDBJ databases">
        <title>Deep-cultivation of Planctomycetes and their phenomic and genomic characterization uncovers novel biology.</title>
        <authorList>
            <person name="Wiegand S."/>
            <person name="Jogler M."/>
            <person name="Boedeker C."/>
            <person name="Pinto D."/>
            <person name="Vollmers J."/>
            <person name="Rivas-Marin E."/>
            <person name="Kohn T."/>
            <person name="Peeters S.H."/>
            <person name="Heuer A."/>
            <person name="Rast P."/>
            <person name="Oberbeckmann S."/>
            <person name="Bunk B."/>
            <person name="Jeske O."/>
            <person name="Meyerdierks A."/>
            <person name="Storesund J.E."/>
            <person name="Kallscheuer N."/>
            <person name="Luecker S."/>
            <person name="Lage O.M."/>
            <person name="Pohl T."/>
            <person name="Merkel B.J."/>
            <person name="Hornburger P."/>
            <person name="Mueller R.-W."/>
            <person name="Bruemmer F."/>
            <person name="Labrenz M."/>
            <person name="Spormann A.M."/>
            <person name="Op den Camp H."/>
            <person name="Overmann J."/>
            <person name="Amann R."/>
            <person name="Jetten M.S.M."/>
            <person name="Mascher T."/>
            <person name="Medema M.H."/>
            <person name="Devos D.P."/>
            <person name="Kaster A.-K."/>
            <person name="Ovreas L."/>
            <person name="Rohde M."/>
            <person name="Galperin M.Y."/>
            <person name="Jogler C."/>
        </authorList>
    </citation>
    <scope>NUCLEOTIDE SEQUENCE [LARGE SCALE GENOMIC DNA]</scope>
    <source>
        <strain evidence="2 3">Pr1d</strain>
    </source>
</reference>
<gene>
    <name evidence="2" type="ORF">Pr1d_32650</name>
</gene>
<dbReference type="OrthoDB" id="250033at2"/>
<dbReference type="AlphaFoldDB" id="A0A5B9QGB0"/>
<dbReference type="Proteomes" id="UP000323917">
    <property type="component" value="Chromosome"/>
</dbReference>
<dbReference type="RefSeq" id="WP_148074389.1">
    <property type="nucleotide sequence ID" value="NZ_CP042913.1"/>
</dbReference>
<keyword evidence="1" id="KW-1133">Transmembrane helix</keyword>
<keyword evidence="1" id="KW-0812">Transmembrane</keyword>
<sequence length="490" mass="55801">MRCRIRNIVPATLYMPTAVLRPGITLRSSGQKAEQIISNRSLRFSEVTISSFLISSFFVTILICPQYLFGKEVFDQQTTQQASRSEAETPLRWIFVPDDVIRVEMEVNETVVDDENKEYQTKRIYDYRWTVNSVDSDGTATLTVTFDRIQFHSEWFSFDYDSQTDDATVGTSVDSERYSMLYEFRAMRSSQFEIEVTSRGAVKQIVAAESVVGPMQFTPGDWPGLPEKPVKIGDSWTLNSELNVDYIHSHGQATYELVSLERKDEKLLCDIRGNSLFSEHTGLPPKSEIGAIESKSHFDPKAGMFMDEKLSSKLRSEIAPGENVSITVDVTRRLFPCEKQVEQTERNGEYLFVFDKGIAKPIVLAGVPVGVHNDTVSELLHLNFYHTWTDTDKDGMPIPEELTGISTRFSAGDPVHFSLIIVGLKDAELYFNILCSQGRYERNVIPIRDNIWYAMRTVPELEPGVYFFEFFVNERHLVRIPIQVAPSLDP</sequence>
<evidence type="ECO:0000313" key="3">
    <source>
        <dbReference type="Proteomes" id="UP000323917"/>
    </source>
</evidence>